<organism evidence="1 2">
    <name type="scientific">Ameca splendens</name>
    <dbReference type="NCBI Taxonomy" id="208324"/>
    <lineage>
        <taxon>Eukaryota</taxon>
        <taxon>Metazoa</taxon>
        <taxon>Chordata</taxon>
        <taxon>Craniata</taxon>
        <taxon>Vertebrata</taxon>
        <taxon>Euteleostomi</taxon>
        <taxon>Actinopterygii</taxon>
        <taxon>Neopterygii</taxon>
        <taxon>Teleostei</taxon>
        <taxon>Neoteleostei</taxon>
        <taxon>Acanthomorphata</taxon>
        <taxon>Ovalentaria</taxon>
        <taxon>Atherinomorphae</taxon>
        <taxon>Cyprinodontiformes</taxon>
        <taxon>Goodeidae</taxon>
        <taxon>Ameca</taxon>
    </lineage>
</organism>
<proteinExistence type="predicted"/>
<evidence type="ECO:0000313" key="2">
    <source>
        <dbReference type="Proteomes" id="UP001469553"/>
    </source>
</evidence>
<accession>A0ABV1ABG0</accession>
<sequence length="127" mass="14754">MMESHSAMNSADVEMQKVVANLICLSPDEWNALNQFNLAACDKKIQELLELIENPTREIRISKVVGRLTLLYQQKSQLKAKRYFQLQTAYQMALERENTAKLELSRAEERRGQKKLKQSVMISRLKL</sequence>
<gene>
    <name evidence="1" type="ORF">AMECASPLE_021973</name>
</gene>
<evidence type="ECO:0000313" key="1">
    <source>
        <dbReference type="EMBL" id="MEQ2315407.1"/>
    </source>
</evidence>
<protein>
    <submittedName>
        <fullName evidence="1">Uncharacterized protein</fullName>
    </submittedName>
</protein>
<keyword evidence="2" id="KW-1185">Reference proteome</keyword>
<dbReference type="EMBL" id="JAHRIP010086567">
    <property type="protein sequence ID" value="MEQ2315407.1"/>
    <property type="molecule type" value="Genomic_DNA"/>
</dbReference>
<comment type="caution">
    <text evidence="1">The sequence shown here is derived from an EMBL/GenBank/DDBJ whole genome shotgun (WGS) entry which is preliminary data.</text>
</comment>
<dbReference type="Proteomes" id="UP001469553">
    <property type="component" value="Unassembled WGS sequence"/>
</dbReference>
<reference evidence="1 2" key="1">
    <citation type="submission" date="2021-06" db="EMBL/GenBank/DDBJ databases">
        <authorList>
            <person name="Palmer J.M."/>
        </authorList>
    </citation>
    <scope>NUCLEOTIDE SEQUENCE [LARGE SCALE GENOMIC DNA]</scope>
    <source>
        <strain evidence="1 2">AS_MEX2019</strain>
        <tissue evidence="1">Muscle</tissue>
    </source>
</reference>
<name>A0ABV1ABG0_9TELE</name>